<dbReference type="EMBL" id="LAJY01000439">
    <property type="protein sequence ID" value="KJV08823.1"/>
    <property type="molecule type" value="Genomic_DNA"/>
</dbReference>
<keyword evidence="5" id="KW-1185">Reference proteome</keyword>
<evidence type="ECO:0000313" key="4">
    <source>
        <dbReference type="EMBL" id="KJV08823.1"/>
    </source>
</evidence>
<evidence type="ECO:0000256" key="1">
    <source>
        <dbReference type="ARBA" id="ARBA00022729"/>
    </source>
</evidence>
<dbReference type="Gene3D" id="3.40.190.10">
    <property type="entry name" value="Periplasmic binding protein-like II"/>
    <property type="match status" value="2"/>
</dbReference>
<reference evidence="4 5" key="1">
    <citation type="submission" date="2015-03" db="EMBL/GenBank/DDBJ databases">
        <title>Draft genome sequence of Elstera litoralis.</title>
        <authorList>
            <person name="Rahalkar M.C."/>
            <person name="Dhakephalkar P.K."/>
            <person name="Pore S.D."/>
            <person name="Arora P."/>
            <person name="Kapse N.G."/>
            <person name="Pandit P.S."/>
        </authorList>
    </citation>
    <scope>NUCLEOTIDE SEQUENCE [LARGE SCALE GENOMIC DNA]</scope>
    <source>
        <strain evidence="4 5">Dia-1</strain>
    </source>
</reference>
<dbReference type="Pfam" id="PF00497">
    <property type="entry name" value="SBP_bac_3"/>
    <property type="match status" value="1"/>
</dbReference>
<dbReference type="RefSeq" id="WP_045776627.1">
    <property type="nucleotide sequence ID" value="NZ_LAJY01000439.1"/>
</dbReference>
<dbReference type="SMART" id="SM00062">
    <property type="entry name" value="PBPb"/>
    <property type="match status" value="1"/>
</dbReference>
<dbReference type="Proteomes" id="UP000033774">
    <property type="component" value="Unassembled WGS sequence"/>
</dbReference>
<dbReference type="AlphaFoldDB" id="A0A0F3IQK0"/>
<feature type="chain" id="PRO_5002462320" description="Solute-binding protein family 3/N-terminal domain-containing protein" evidence="2">
    <location>
        <begin position="21"/>
        <end position="267"/>
    </location>
</feature>
<feature type="signal peptide" evidence="2">
    <location>
        <begin position="1"/>
        <end position="20"/>
    </location>
</feature>
<keyword evidence="1 2" id="KW-0732">Signal</keyword>
<name>A0A0F3IQK0_9PROT</name>
<accession>A0A0F3IQK0</accession>
<feature type="domain" description="Solute-binding protein family 3/N-terminal" evidence="3">
    <location>
        <begin position="22"/>
        <end position="252"/>
    </location>
</feature>
<dbReference type="OrthoDB" id="5421182at2"/>
<gene>
    <name evidence="4" type="ORF">VZ95_15290</name>
</gene>
<evidence type="ECO:0000256" key="2">
    <source>
        <dbReference type="SAM" id="SignalP"/>
    </source>
</evidence>
<proteinExistence type="predicted"/>
<comment type="caution">
    <text evidence="4">The sequence shown here is derived from an EMBL/GenBank/DDBJ whole genome shotgun (WGS) entry which is preliminary data.</text>
</comment>
<dbReference type="PANTHER" id="PTHR35936:SF25">
    <property type="entry name" value="ABC TRANSPORTER SUBSTRATE-BINDING PROTEIN"/>
    <property type="match status" value="1"/>
</dbReference>
<evidence type="ECO:0000259" key="3">
    <source>
        <dbReference type="SMART" id="SM00062"/>
    </source>
</evidence>
<sequence length="267" mass="28532">MRRFLILSLLAFGTASAAQADEITLAADVWCPYNCAPGAERPGYMVEIAAQAFESAGHKLTYKTMPWARALADVEAGKLSGALGASPEEAAGLLYPKQPLAQSRNMLVARAGDSFAWTSIKSLEPHALGTILDYSYGSVIDAYIKANIKNTNRIQVMGGDEPLKGNLRKLLAGRIALTIDDANVMAYELADQKLTEAVRLVDMGDAPSPLYIAFSPKLPQSATYAKLLDDTIVKLRASGGLEKILARYGLHDWETAKPAASAAGTNS</sequence>
<organism evidence="4 5">
    <name type="scientific">Elstera litoralis</name>
    <dbReference type="NCBI Taxonomy" id="552518"/>
    <lineage>
        <taxon>Bacteria</taxon>
        <taxon>Pseudomonadati</taxon>
        <taxon>Pseudomonadota</taxon>
        <taxon>Alphaproteobacteria</taxon>
        <taxon>Rhodospirillales</taxon>
        <taxon>Rhodospirillaceae</taxon>
        <taxon>Elstera</taxon>
    </lineage>
</organism>
<protein>
    <recommendedName>
        <fullName evidence="3">Solute-binding protein family 3/N-terminal domain-containing protein</fullName>
    </recommendedName>
</protein>
<dbReference type="InterPro" id="IPR001638">
    <property type="entry name" value="Solute-binding_3/MltF_N"/>
</dbReference>
<dbReference type="PANTHER" id="PTHR35936">
    <property type="entry name" value="MEMBRANE-BOUND LYTIC MUREIN TRANSGLYCOSYLASE F"/>
    <property type="match status" value="1"/>
</dbReference>
<evidence type="ECO:0000313" key="5">
    <source>
        <dbReference type="Proteomes" id="UP000033774"/>
    </source>
</evidence>
<dbReference type="PATRIC" id="fig|552518.3.peg.2888"/>
<dbReference type="SUPFAM" id="SSF53850">
    <property type="entry name" value="Periplasmic binding protein-like II"/>
    <property type="match status" value="1"/>
</dbReference>